<evidence type="ECO:0000256" key="3">
    <source>
        <dbReference type="ARBA" id="ARBA00022475"/>
    </source>
</evidence>
<evidence type="ECO:0000313" key="16">
    <source>
        <dbReference type="Proteomes" id="UP000032024"/>
    </source>
</evidence>
<dbReference type="AlphaFoldDB" id="A0A0C5C2K8"/>
<dbReference type="Proteomes" id="UP000032024">
    <property type="component" value="Chromosome"/>
</dbReference>
<comment type="subcellular location">
    <subcellularLocation>
        <location evidence="1 14">Cell membrane</location>
        <topology evidence="1 14">Multi-pass membrane protein</topology>
    </subcellularLocation>
</comment>
<feature type="transmembrane region" description="Helical" evidence="14">
    <location>
        <begin position="6"/>
        <end position="22"/>
    </location>
</feature>
<evidence type="ECO:0000256" key="6">
    <source>
        <dbReference type="ARBA" id="ARBA00022989"/>
    </source>
</evidence>
<keyword evidence="9 14" id="KW-0472">Membrane</keyword>
<feature type="transmembrane region" description="Helical" evidence="14">
    <location>
        <begin position="34"/>
        <end position="55"/>
    </location>
</feature>
<evidence type="ECO:0000256" key="5">
    <source>
        <dbReference type="ARBA" id="ARBA00022723"/>
    </source>
</evidence>
<evidence type="ECO:0000256" key="2">
    <source>
        <dbReference type="ARBA" id="ARBA00022448"/>
    </source>
</evidence>
<proteinExistence type="inferred from homology"/>
<keyword evidence="8 14" id="KW-0406">Ion transport</keyword>
<dbReference type="GO" id="GO:0005886">
    <property type="term" value="C:plasma membrane"/>
    <property type="evidence" value="ECO:0007669"/>
    <property type="project" value="UniProtKB-SubCell"/>
</dbReference>
<comment type="activity regulation">
    <text evidence="14">Na(+) is not transported, but it plays an essential structural role and its presence is essential for fluoride channel function.</text>
</comment>
<gene>
    <name evidence="14" type="primary">fluC</name>
    <name evidence="14" type="synonym">crcB</name>
    <name evidence="15" type="ORF">SB48_HM08orf02718</name>
</gene>
<dbReference type="NCBIfam" id="TIGR00494">
    <property type="entry name" value="crcB"/>
    <property type="match status" value="1"/>
</dbReference>
<dbReference type="GeneID" id="93259438"/>
<name>A0A0C5C2K8_HEYCO</name>
<keyword evidence="10 14" id="KW-0407">Ion channel</keyword>
<dbReference type="HAMAP" id="MF_00454">
    <property type="entry name" value="FluC"/>
    <property type="match status" value="1"/>
</dbReference>
<feature type="binding site" evidence="14">
    <location>
        <position position="71"/>
    </location>
    <ligand>
        <name>Na(+)</name>
        <dbReference type="ChEBI" id="CHEBI:29101"/>
        <note>structural</note>
    </ligand>
</feature>
<dbReference type="GO" id="GO:0046872">
    <property type="term" value="F:metal ion binding"/>
    <property type="evidence" value="ECO:0007669"/>
    <property type="project" value="UniProtKB-KW"/>
</dbReference>
<dbReference type="GO" id="GO:0140114">
    <property type="term" value="P:cellular detoxification of fluoride"/>
    <property type="evidence" value="ECO:0007669"/>
    <property type="project" value="UniProtKB-UniRule"/>
</dbReference>
<evidence type="ECO:0000313" key="15">
    <source>
        <dbReference type="EMBL" id="AJO22513.1"/>
    </source>
</evidence>
<feature type="transmembrane region" description="Helical" evidence="14">
    <location>
        <begin position="61"/>
        <end position="81"/>
    </location>
</feature>
<evidence type="ECO:0000256" key="12">
    <source>
        <dbReference type="ARBA" id="ARBA00035585"/>
    </source>
</evidence>
<keyword evidence="4 14" id="KW-0812">Transmembrane</keyword>
<evidence type="ECO:0000256" key="8">
    <source>
        <dbReference type="ARBA" id="ARBA00023065"/>
    </source>
</evidence>
<dbReference type="RefSeq" id="WP_014097936.1">
    <property type="nucleotide sequence ID" value="NZ_CP010525.1"/>
</dbReference>
<dbReference type="GO" id="GO:0062054">
    <property type="term" value="F:fluoride channel activity"/>
    <property type="evidence" value="ECO:0007669"/>
    <property type="project" value="UniProtKB-UniRule"/>
</dbReference>
<dbReference type="PANTHER" id="PTHR28259:SF16">
    <property type="entry name" value="FLUORIDE-SPECIFIC ION CHANNEL FLUC 2"/>
    <property type="match status" value="1"/>
</dbReference>
<comment type="function">
    <text evidence="13 14">Fluoride-specific ion channel. Important for reducing fluoride concentration in the cell, thus reducing its toxicity.</text>
</comment>
<keyword evidence="16" id="KW-1185">Reference proteome</keyword>
<sequence>MVLNGIFIAIGAFFGAVSRFSLSRWINRAFPAKFPLATFFINLSGSFMLGLLFGAGAGSSWRLLLGTGFLGAFTTFSTFKLENIQLQADKKYHILVPYLVLSYLFGIALAFSGILLGKYFT</sequence>
<dbReference type="InterPro" id="IPR003691">
    <property type="entry name" value="FluC"/>
</dbReference>
<dbReference type="Pfam" id="PF02537">
    <property type="entry name" value="CRCB"/>
    <property type="match status" value="1"/>
</dbReference>
<feature type="binding site" evidence="14">
    <location>
        <position position="74"/>
    </location>
    <ligand>
        <name>Na(+)</name>
        <dbReference type="ChEBI" id="CHEBI:29101"/>
        <note>structural</note>
    </ligand>
</feature>
<evidence type="ECO:0000256" key="7">
    <source>
        <dbReference type="ARBA" id="ARBA00023053"/>
    </source>
</evidence>
<dbReference type="NCBIfam" id="NF010801">
    <property type="entry name" value="PRK14205.1"/>
    <property type="match status" value="1"/>
</dbReference>
<keyword evidence="5 14" id="KW-0479">Metal-binding</keyword>
<evidence type="ECO:0000256" key="9">
    <source>
        <dbReference type="ARBA" id="ARBA00023136"/>
    </source>
</evidence>
<reference evidence="16" key="1">
    <citation type="submission" date="2015-01" db="EMBL/GenBank/DDBJ databases">
        <title>Comparative genome analysis of Bacillus coagulans HM-08, Clostridium butyricum HM-68, Bacillus subtilis HM-66 and Bacillus paralicheniformis BL-09.</title>
        <authorList>
            <person name="Zhang H."/>
        </authorList>
    </citation>
    <scope>NUCLEOTIDE SEQUENCE [LARGE SCALE GENOMIC DNA]</scope>
    <source>
        <strain evidence="16">HM-08</strain>
    </source>
</reference>
<keyword evidence="2 14" id="KW-0813">Transport</keyword>
<accession>A0A0C5C2K8</accession>
<evidence type="ECO:0000256" key="11">
    <source>
        <dbReference type="ARBA" id="ARBA00035120"/>
    </source>
</evidence>
<feature type="transmembrane region" description="Helical" evidence="14">
    <location>
        <begin position="93"/>
        <end position="116"/>
    </location>
</feature>
<evidence type="ECO:0000256" key="1">
    <source>
        <dbReference type="ARBA" id="ARBA00004651"/>
    </source>
</evidence>
<organism evidence="15 16">
    <name type="scientific">Heyndrickxia coagulans</name>
    <name type="common">Weizmannia coagulans</name>
    <dbReference type="NCBI Taxonomy" id="1398"/>
    <lineage>
        <taxon>Bacteria</taxon>
        <taxon>Bacillati</taxon>
        <taxon>Bacillota</taxon>
        <taxon>Bacilli</taxon>
        <taxon>Bacillales</taxon>
        <taxon>Bacillaceae</taxon>
        <taxon>Heyndrickxia</taxon>
    </lineage>
</organism>
<comment type="similarity">
    <text evidence="11 14">Belongs to the fluoride channel Fluc/FEX (TC 1.A.43) family.</text>
</comment>
<protein>
    <recommendedName>
        <fullName evidence="14">Fluoride-specific ion channel FluC</fullName>
    </recommendedName>
</protein>
<keyword evidence="7 14" id="KW-0915">Sodium</keyword>
<comment type="catalytic activity">
    <reaction evidence="12">
        <text>fluoride(in) = fluoride(out)</text>
        <dbReference type="Rhea" id="RHEA:76159"/>
        <dbReference type="ChEBI" id="CHEBI:17051"/>
    </reaction>
    <physiologicalReaction direction="left-to-right" evidence="12">
        <dbReference type="Rhea" id="RHEA:76160"/>
    </physiologicalReaction>
</comment>
<dbReference type="PANTHER" id="PTHR28259">
    <property type="entry name" value="FLUORIDE EXPORT PROTEIN 1-RELATED"/>
    <property type="match status" value="1"/>
</dbReference>
<evidence type="ECO:0000256" key="14">
    <source>
        <dbReference type="HAMAP-Rule" id="MF_00454"/>
    </source>
</evidence>
<keyword evidence="6 14" id="KW-1133">Transmembrane helix</keyword>
<evidence type="ECO:0000256" key="4">
    <source>
        <dbReference type="ARBA" id="ARBA00022692"/>
    </source>
</evidence>
<evidence type="ECO:0000256" key="13">
    <source>
        <dbReference type="ARBA" id="ARBA00049940"/>
    </source>
</evidence>
<keyword evidence="3 14" id="KW-1003">Cell membrane</keyword>
<dbReference type="EMBL" id="CP010525">
    <property type="protein sequence ID" value="AJO22513.1"/>
    <property type="molecule type" value="Genomic_DNA"/>
</dbReference>
<evidence type="ECO:0000256" key="10">
    <source>
        <dbReference type="ARBA" id="ARBA00023303"/>
    </source>
</evidence>